<evidence type="ECO:0000256" key="3">
    <source>
        <dbReference type="ARBA" id="ARBA00022475"/>
    </source>
</evidence>
<dbReference type="AlphaFoldDB" id="A0A179B5I8"/>
<dbReference type="NCBIfam" id="TIGR00427">
    <property type="entry name" value="NAAT family transporter"/>
    <property type="match status" value="1"/>
</dbReference>
<comment type="similarity">
    <text evidence="2 7">Belongs to the UPF0056 (MarC) family.</text>
</comment>
<feature type="transmembrane region" description="Helical" evidence="7">
    <location>
        <begin position="175"/>
        <end position="202"/>
    </location>
</feature>
<dbReference type="Proteomes" id="UP000078368">
    <property type="component" value="Unassembled WGS sequence"/>
</dbReference>
<comment type="subcellular location">
    <subcellularLocation>
        <location evidence="1 7">Cell membrane</location>
        <topology evidence="1 7">Multi-pass membrane protein</topology>
    </subcellularLocation>
</comment>
<dbReference type="GO" id="GO:0005886">
    <property type="term" value="C:plasma membrane"/>
    <property type="evidence" value="ECO:0007669"/>
    <property type="project" value="UniProtKB-SubCell"/>
</dbReference>
<sequence length="204" mass="21101">MTAFDASLFFTTFTTVFVIADPAGNLPVFMSLTARMTPNERKRAAWQATLTSLVVLAVFAFFGQQILRLLGISVASMQISGGLLLLIVAMQLLSGREEDPGKPGATNVALVPLGIPLLAGPGAIAAVMLAADQAAGKGVGGVLACVAAVLLVHIIEWLTMRFANPLNRILGEGGTIFLTKISGMLLAAIAVQLIISGVTSVVKG</sequence>
<proteinExistence type="inferred from homology"/>
<name>A0A179B5I8_9ACTO</name>
<keyword evidence="9" id="KW-1185">Reference proteome</keyword>
<dbReference type="OrthoDB" id="21094at2"/>
<comment type="caution">
    <text evidence="7">Lacks conserved residue(s) required for the propagation of feature annotation.</text>
</comment>
<dbReference type="RefSeq" id="WP_009199013.1">
    <property type="nucleotide sequence ID" value="NZ_LVZK01000001.1"/>
</dbReference>
<dbReference type="EMBL" id="LVZK01000001">
    <property type="protein sequence ID" value="OAP86700.1"/>
    <property type="molecule type" value="Genomic_DNA"/>
</dbReference>
<evidence type="ECO:0000256" key="6">
    <source>
        <dbReference type="ARBA" id="ARBA00023136"/>
    </source>
</evidence>
<evidence type="ECO:0000256" key="2">
    <source>
        <dbReference type="ARBA" id="ARBA00009784"/>
    </source>
</evidence>
<comment type="caution">
    <text evidence="8">The sequence shown here is derived from an EMBL/GenBank/DDBJ whole genome shotgun (WGS) entry which is preliminary data.</text>
</comment>
<feature type="transmembrane region" description="Helical" evidence="7">
    <location>
        <begin position="69"/>
        <end position="93"/>
    </location>
</feature>
<keyword evidence="4 7" id="KW-0812">Transmembrane</keyword>
<evidence type="ECO:0000256" key="1">
    <source>
        <dbReference type="ARBA" id="ARBA00004651"/>
    </source>
</evidence>
<keyword evidence="5 7" id="KW-1133">Transmembrane helix</keyword>
<gene>
    <name evidence="8" type="ORF">A4H34_06160</name>
</gene>
<organism evidence="8 9">
    <name type="scientific">Peptidiphaga gingivicola</name>
    <dbReference type="NCBI Taxonomy" id="2741497"/>
    <lineage>
        <taxon>Bacteria</taxon>
        <taxon>Bacillati</taxon>
        <taxon>Actinomycetota</taxon>
        <taxon>Actinomycetes</taxon>
        <taxon>Actinomycetales</taxon>
        <taxon>Actinomycetaceae</taxon>
        <taxon>Peptidiphaga</taxon>
    </lineage>
</organism>
<dbReference type="PANTHER" id="PTHR33508">
    <property type="entry name" value="UPF0056 MEMBRANE PROTEIN YHCE"/>
    <property type="match status" value="1"/>
</dbReference>
<feature type="transmembrane region" description="Helical" evidence="7">
    <location>
        <begin position="44"/>
        <end position="62"/>
    </location>
</feature>
<evidence type="ECO:0000256" key="5">
    <source>
        <dbReference type="ARBA" id="ARBA00022989"/>
    </source>
</evidence>
<dbReference type="InterPro" id="IPR002771">
    <property type="entry name" value="Multi_antbiot-R_MarC"/>
</dbReference>
<feature type="transmembrane region" description="Helical" evidence="7">
    <location>
        <begin position="138"/>
        <end position="155"/>
    </location>
</feature>
<dbReference type="Pfam" id="PF01914">
    <property type="entry name" value="MarC"/>
    <property type="match status" value="1"/>
</dbReference>
<evidence type="ECO:0000313" key="8">
    <source>
        <dbReference type="EMBL" id="OAP86700.1"/>
    </source>
</evidence>
<reference evidence="8 9" key="1">
    <citation type="submission" date="2016-04" db="EMBL/GenBank/DDBJ databases">
        <title>Peptidophaga gingivicola gen. nov., sp. nov., isolated from human subgingival plaque.</title>
        <authorList>
            <person name="Beall C.J."/>
            <person name="Mokrzan E.M."/>
            <person name="Griffen A.L."/>
            <person name="Leys E.J."/>
        </authorList>
    </citation>
    <scope>NUCLEOTIDE SEQUENCE [LARGE SCALE GENOMIC DNA]</scope>
    <source>
        <strain evidence="8 9">BA112</strain>
    </source>
</reference>
<protein>
    <recommendedName>
        <fullName evidence="7">UPF0056 membrane protein</fullName>
    </recommendedName>
</protein>
<keyword evidence="6 7" id="KW-0472">Membrane</keyword>
<evidence type="ECO:0000313" key="9">
    <source>
        <dbReference type="Proteomes" id="UP000078368"/>
    </source>
</evidence>
<evidence type="ECO:0000256" key="7">
    <source>
        <dbReference type="RuleBase" id="RU362048"/>
    </source>
</evidence>
<dbReference type="STRING" id="1823756.A4H34_06160"/>
<feature type="transmembrane region" description="Helical" evidence="7">
    <location>
        <begin position="113"/>
        <end position="131"/>
    </location>
</feature>
<accession>A0A179B5I8</accession>
<evidence type="ECO:0000256" key="4">
    <source>
        <dbReference type="ARBA" id="ARBA00022692"/>
    </source>
</evidence>
<dbReference type="PANTHER" id="PTHR33508:SF1">
    <property type="entry name" value="UPF0056 MEMBRANE PROTEIN YHCE"/>
    <property type="match status" value="1"/>
</dbReference>
<keyword evidence="3" id="KW-1003">Cell membrane</keyword>